<reference evidence="1" key="1">
    <citation type="submission" date="2023-03" db="UniProtKB">
        <authorList>
            <consortium name="EnsemblPlants"/>
        </authorList>
    </citation>
    <scope>IDENTIFICATION</scope>
</reference>
<dbReference type="AlphaFoldDB" id="A0A9I9EA11"/>
<dbReference type="Gramene" id="MELO3C030877.2.1">
    <property type="protein sequence ID" value="MELO3C030877.2.1"/>
    <property type="gene ID" value="MELO3C030877.2"/>
</dbReference>
<proteinExistence type="predicted"/>
<accession>A0A9I9EA11</accession>
<organism evidence="1">
    <name type="scientific">Cucumis melo</name>
    <name type="common">Muskmelon</name>
    <dbReference type="NCBI Taxonomy" id="3656"/>
    <lineage>
        <taxon>Eukaryota</taxon>
        <taxon>Viridiplantae</taxon>
        <taxon>Streptophyta</taxon>
        <taxon>Embryophyta</taxon>
        <taxon>Tracheophyta</taxon>
        <taxon>Spermatophyta</taxon>
        <taxon>Magnoliopsida</taxon>
        <taxon>eudicotyledons</taxon>
        <taxon>Gunneridae</taxon>
        <taxon>Pentapetalae</taxon>
        <taxon>rosids</taxon>
        <taxon>fabids</taxon>
        <taxon>Cucurbitales</taxon>
        <taxon>Cucurbitaceae</taxon>
        <taxon>Benincaseae</taxon>
        <taxon>Cucumis</taxon>
    </lineage>
</organism>
<dbReference type="EnsemblPlants" id="MELO3C030877.2.1">
    <property type="protein sequence ID" value="MELO3C030877.2.1"/>
    <property type="gene ID" value="MELO3C030877.2"/>
</dbReference>
<sequence>MGHWDVQLMHHLHLHQEGEKQNPRSKASPPFLFPLVTVADRCHRTVKPIEAHPSRHSSRLQAVRPAPPAARIQKSCVVPRHARAAKPLLNHLAFFRSFAYILGRLDQLELERGISRHKGNYCNLDLGASLLGKHIFFLLLGLVEQISRITTYLGPRSPTGRQSSMDIDMIRVIRWDPRSLIVLVFPSDSLQTSFQVEAGVKARASWRATRIMISTQYKELSCYIEEERRRRLEV</sequence>
<name>A0A9I9EA11_CUCME</name>
<protein>
    <submittedName>
        <fullName evidence="1">Uncharacterized protein</fullName>
    </submittedName>
</protein>
<evidence type="ECO:0000313" key="1">
    <source>
        <dbReference type="EnsemblPlants" id="MELO3C030877.2.1"/>
    </source>
</evidence>